<sequence length="86" mass="10413">MIKEEYQNKEWYKNAIAFGITEEEIEKHSFDICVMSTNCLPLKKPFEVDEDRKRFIDKLLGKRDMSEKLKLLYFINKLSVNQSWNY</sequence>
<reference evidence="1 2" key="1">
    <citation type="journal article" date="1992" name="Lakartidningen">
        <title>[Penicillin V and not amoxicillin is the first choice preparation in acute otitis].</title>
        <authorList>
            <person name="Kamme C."/>
            <person name="Lundgren K."/>
            <person name="Prellner K."/>
        </authorList>
    </citation>
    <scope>NUCLEOTIDE SEQUENCE [LARGE SCALE GENOMIC DNA]</scope>
    <source>
        <strain evidence="1 2">PC4580III</strain>
    </source>
</reference>
<dbReference type="RefSeq" id="WP_147770176.1">
    <property type="nucleotide sequence ID" value="NZ_SAYB01000002.1"/>
</dbReference>
<name>A0A5C8EP96_9SPIR</name>
<evidence type="ECO:0000313" key="2">
    <source>
        <dbReference type="Proteomes" id="UP000322814"/>
    </source>
</evidence>
<comment type="caution">
    <text evidence="1">The sequence shown here is derived from an EMBL/GenBank/DDBJ whole genome shotgun (WGS) entry which is preliminary data.</text>
</comment>
<dbReference type="Proteomes" id="UP000322814">
    <property type="component" value="Unassembled WGS sequence"/>
</dbReference>
<gene>
    <name evidence="1" type="ORF">EPJ78_00825</name>
</gene>
<accession>A0A5C8EP96</accession>
<proteinExistence type="predicted"/>
<dbReference type="AlphaFoldDB" id="A0A5C8EP96"/>
<evidence type="ECO:0000313" key="1">
    <source>
        <dbReference type="EMBL" id="TXJ39218.1"/>
    </source>
</evidence>
<organism evidence="1 2">
    <name type="scientific">Brachyspira aalborgi</name>
    <dbReference type="NCBI Taxonomy" id="29522"/>
    <lineage>
        <taxon>Bacteria</taxon>
        <taxon>Pseudomonadati</taxon>
        <taxon>Spirochaetota</taxon>
        <taxon>Spirochaetia</taxon>
        <taxon>Brachyspirales</taxon>
        <taxon>Brachyspiraceae</taxon>
        <taxon>Brachyspira</taxon>
    </lineage>
</organism>
<dbReference type="EMBL" id="SAYB01000002">
    <property type="protein sequence ID" value="TXJ39218.1"/>
    <property type="molecule type" value="Genomic_DNA"/>
</dbReference>
<protein>
    <submittedName>
        <fullName evidence="1">Uncharacterized protein</fullName>
    </submittedName>
</protein>